<comment type="caution">
    <text evidence="2">The sequence shown here is derived from an EMBL/GenBank/DDBJ whole genome shotgun (WGS) entry which is preliminary data.</text>
</comment>
<evidence type="ECO:0000313" key="2">
    <source>
        <dbReference type="EMBL" id="PAV92946.1"/>
    </source>
</evidence>
<proteinExistence type="predicted"/>
<keyword evidence="3" id="KW-1185">Reference proteome</keyword>
<accession>A0A2A2M3C5</accession>
<reference evidence="2 3" key="1">
    <citation type="journal article" date="2017" name="Curr. Biol.">
        <title>Genome architecture and evolution of a unichromosomal asexual nematode.</title>
        <authorList>
            <person name="Fradin H."/>
            <person name="Zegar C."/>
            <person name="Gutwein M."/>
            <person name="Lucas J."/>
            <person name="Kovtun M."/>
            <person name="Corcoran D."/>
            <person name="Baugh L.R."/>
            <person name="Kiontke K."/>
            <person name="Gunsalus K."/>
            <person name="Fitch D.H."/>
            <person name="Piano F."/>
        </authorList>
    </citation>
    <scope>NUCLEOTIDE SEQUENCE [LARGE SCALE GENOMIC DNA]</scope>
    <source>
        <strain evidence="2">PF1309</strain>
    </source>
</reference>
<organism evidence="2 3">
    <name type="scientific">Diploscapter pachys</name>
    <dbReference type="NCBI Taxonomy" id="2018661"/>
    <lineage>
        <taxon>Eukaryota</taxon>
        <taxon>Metazoa</taxon>
        <taxon>Ecdysozoa</taxon>
        <taxon>Nematoda</taxon>
        <taxon>Chromadorea</taxon>
        <taxon>Rhabditida</taxon>
        <taxon>Rhabditina</taxon>
        <taxon>Rhabditomorpha</taxon>
        <taxon>Rhabditoidea</taxon>
        <taxon>Rhabditidae</taxon>
        <taxon>Diploscapter</taxon>
    </lineage>
</organism>
<gene>
    <name evidence="2" type="ORF">WR25_16008</name>
</gene>
<name>A0A2A2M3C5_9BILA</name>
<evidence type="ECO:0000256" key="1">
    <source>
        <dbReference type="SAM" id="MobiDB-lite"/>
    </source>
</evidence>
<evidence type="ECO:0000313" key="3">
    <source>
        <dbReference type="Proteomes" id="UP000218231"/>
    </source>
</evidence>
<dbReference type="AlphaFoldDB" id="A0A2A2M3C5"/>
<protein>
    <submittedName>
        <fullName evidence="2">Uncharacterized protein</fullName>
    </submittedName>
</protein>
<dbReference type="EMBL" id="LIAE01005874">
    <property type="protein sequence ID" value="PAV92946.1"/>
    <property type="molecule type" value="Genomic_DNA"/>
</dbReference>
<sequence length="90" mass="10434">MLLEKKMVVHKLTVQSHTFSPKEFPVRPLFANQTPVFAKNTQNFSPKVEEHKPSPQSQQKKKWTEQDEVAMKQCGGVPVDMIELVPYHHH</sequence>
<dbReference type="Proteomes" id="UP000218231">
    <property type="component" value="Unassembled WGS sequence"/>
</dbReference>
<feature type="region of interest" description="Disordered" evidence="1">
    <location>
        <begin position="41"/>
        <end position="65"/>
    </location>
</feature>